<evidence type="ECO:0000256" key="4">
    <source>
        <dbReference type="ARBA" id="ARBA00022777"/>
    </source>
</evidence>
<dbReference type="InterPro" id="IPR007666">
    <property type="entry name" value="ADP_PFK/GK"/>
</dbReference>
<keyword evidence="1" id="KW-0963">Cytoplasm</keyword>
<dbReference type="Proteomes" id="UP001642483">
    <property type="component" value="Unassembled WGS sequence"/>
</dbReference>
<dbReference type="PANTHER" id="PTHR21208">
    <property type="entry name" value="ADP-DEPENDENT GLUCOKINASE"/>
    <property type="match status" value="1"/>
</dbReference>
<keyword evidence="6" id="KW-0324">Glycolysis</keyword>
<keyword evidence="2" id="KW-0808">Transferase</keyword>
<evidence type="ECO:0000256" key="1">
    <source>
        <dbReference type="ARBA" id="ARBA00022490"/>
    </source>
</evidence>
<evidence type="ECO:0000256" key="6">
    <source>
        <dbReference type="ARBA" id="ARBA00023152"/>
    </source>
</evidence>
<evidence type="ECO:0000256" key="5">
    <source>
        <dbReference type="ARBA" id="ARBA00022842"/>
    </source>
</evidence>
<accession>A0ABP0G6C9</accession>
<keyword evidence="7" id="KW-0812">Transmembrane</keyword>
<dbReference type="EMBL" id="CAWYQH010000103">
    <property type="protein sequence ID" value="CAK8687145.1"/>
    <property type="molecule type" value="Genomic_DNA"/>
</dbReference>
<organism evidence="8 9">
    <name type="scientific">Clavelina lepadiformis</name>
    <name type="common">Light-bulb sea squirt</name>
    <name type="synonym">Ascidia lepadiformis</name>
    <dbReference type="NCBI Taxonomy" id="159417"/>
    <lineage>
        <taxon>Eukaryota</taxon>
        <taxon>Metazoa</taxon>
        <taxon>Chordata</taxon>
        <taxon>Tunicata</taxon>
        <taxon>Ascidiacea</taxon>
        <taxon>Aplousobranchia</taxon>
        <taxon>Clavelinidae</taxon>
        <taxon>Clavelina</taxon>
    </lineage>
</organism>
<keyword evidence="9" id="KW-1185">Reference proteome</keyword>
<name>A0ABP0G6C9_CLALP</name>
<feature type="transmembrane region" description="Helical" evidence="7">
    <location>
        <begin position="6"/>
        <end position="23"/>
    </location>
</feature>
<dbReference type="PANTHER" id="PTHR21208:SF1">
    <property type="entry name" value="ADP-DEPENDENT GLUCOKINASE"/>
    <property type="match status" value="1"/>
</dbReference>
<dbReference type="Pfam" id="PF04587">
    <property type="entry name" value="ADP_PFK_GK"/>
    <property type="match status" value="1"/>
</dbReference>
<evidence type="ECO:0000256" key="2">
    <source>
        <dbReference type="ARBA" id="ARBA00022679"/>
    </source>
</evidence>
<keyword evidence="3" id="KW-0479">Metal-binding</keyword>
<dbReference type="PROSITE" id="PS51255">
    <property type="entry name" value="ADPK"/>
    <property type="match status" value="1"/>
</dbReference>
<dbReference type="Gene3D" id="3.40.1190.20">
    <property type="match status" value="1"/>
</dbReference>
<dbReference type="InterPro" id="IPR029056">
    <property type="entry name" value="Ribokinase-like"/>
</dbReference>
<evidence type="ECO:0000313" key="8">
    <source>
        <dbReference type="EMBL" id="CAK8687145.1"/>
    </source>
</evidence>
<proteinExistence type="predicted"/>
<dbReference type="SUPFAM" id="SSF53613">
    <property type="entry name" value="Ribokinase-like"/>
    <property type="match status" value="1"/>
</dbReference>
<evidence type="ECO:0008006" key="10">
    <source>
        <dbReference type="Google" id="ProtNLM"/>
    </source>
</evidence>
<keyword evidence="5" id="KW-0460">Magnesium</keyword>
<gene>
    <name evidence="8" type="ORF">CVLEPA_LOCUS19221</name>
</gene>
<sequence>MANSFAKVGGIVSVLAVFIAILMQRKGGHQDLNHEIPNILQSLQKAEKKVEVDASTRVAVGFGGCMDVFVDAIDLLDAMSIKPPCEPEHYNTIQNEKELAKGFLYFFQYGAAAERFIGNTTLFDNMVDTARSLKGFRTAMGGNAPVMANRFAMEGADVLLAVQSGPHFKKLLKPGVKMVGSDVDHSDIHLIMEYKTGEKWEQHTSPRANRYIVHSDHFNPTIQTLEPFMEAYKDFKPSLLVVGGLQMLDNFPFRSGERQARFDVLQNLLIDAASRKTLVHFEFASFVEESLVSDLMEYVLPYSDSVGMNEQELPNLLSFLKFNNITMISETYPRVATVLDQMRQVYQLLHKAHNKVSRLHIHTLAFQAIMTKQSSAWKNTMSAAAHASLTANRHICGTKFVDIAKSKVLLDESFSTTSDAKAASRVPFDPKRPVSCWEEDYGDGEMVLICISPNLVCTDVYQTAGGGDNISSAGLAYQI</sequence>
<reference evidence="8 9" key="1">
    <citation type="submission" date="2024-02" db="EMBL/GenBank/DDBJ databases">
        <authorList>
            <person name="Daric V."/>
            <person name="Darras S."/>
        </authorList>
    </citation>
    <scope>NUCLEOTIDE SEQUENCE [LARGE SCALE GENOMIC DNA]</scope>
</reference>
<protein>
    <recommendedName>
        <fullName evidence="10">ADP-dependent glucokinase</fullName>
    </recommendedName>
</protein>
<evidence type="ECO:0000313" key="9">
    <source>
        <dbReference type="Proteomes" id="UP001642483"/>
    </source>
</evidence>
<keyword evidence="4" id="KW-0418">Kinase</keyword>
<evidence type="ECO:0000256" key="7">
    <source>
        <dbReference type="SAM" id="Phobius"/>
    </source>
</evidence>
<keyword evidence="7" id="KW-0472">Membrane</keyword>
<comment type="caution">
    <text evidence="8">The sequence shown here is derived from an EMBL/GenBank/DDBJ whole genome shotgun (WGS) entry which is preliminary data.</text>
</comment>
<evidence type="ECO:0000256" key="3">
    <source>
        <dbReference type="ARBA" id="ARBA00022723"/>
    </source>
</evidence>
<keyword evidence="7" id="KW-1133">Transmembrane helix</keyword>